<evidence type="ECO:0000256" key="1">
    <source>
        <dbReference type="SAM" id="MobiDB-lite"/>
    </source>
</evidence>
<protein>
    <submittedName>
        <fullName evidence="2">Uncharacterized protein</fullName>
    </submittedName>
</protein>
<name>Q0CAM0_ASPTN</name>
<dbReference type="HOGENOM" id="CLU_062646_0_0_1"/>
<evidence type="ECO:0000313" key="3">
    <source>
        <dbReference type="Proteomes" id="UP000007963"/>
    </source>
</evidence>
<gene>
    <name evidence="2" type="ORF">ATEG_09264</name>
</gene>
<proteinExistence type="predicted"/>
<dbReference type="OrthoDB" id="546861at2759"/>
<accession>Q0CAM0</accession>
<dbReference type="VEuPathDB" id="FungiDB:ATEG_09264"/>
<feature type="region of interest" description="Disordered" evidence="1">
    <location>
        <begin position="1"/>
        <end position="26"/>
    </location>
</feature>
<sequence>MLSPKDCSDGNGGSPSGLHAASSEAPQMLRPSSIRAKPFGLVADVLFQIITHGDLTVILSLCLVNRATYETIKMLEPHICGWFMRLQGTGGAFDPVLTMDPWTGEQAGMTIHRLLRYSEREHIARRLARHIVPTVWGAFTPDQSSEMDFTAELRLAHRLERGLYVLFHMSDISREIENNPEQSRRPSTPVLAERLFVLTQMMDEYHDQQQTRSFQEHASHVYAVIRWGYKEADIGRRRLEFRSHLDEQTQIDLHATLRMLRELTERMLLQHGPKDWHRDAKNEYSIISWFLLRQSPRSLAKLFLSPQDQCCGIDEKIANCGARDCRFADPLDQYWRAWSKSSELGCQGCNCKRRVRSWSVKPTLIDARGREFNRAAERYLKDMWSQRHVGLHRTFTLGYFNTLLF</sequence>
<reference evidence="3" key="1">
    <citation type="submission" date="2005-09" db="EMBL/GenBank/DDBJ databases">
        <title>Annotation of the Aspergillus terreus NIH2624 genome.</title>
        <authorList>
            <person name="Birren B.W."/>
            <person name="Lander E.S."/>
            <person name="Galagan J.E."/>
            <person name="Nusbaum C."/>
            <person name="Devon K."/>
            <person name="Henn M."/>
            <person name="Ma L.-J."/>
            <person name="Jaffe D.B."/>
            <person name="Butler J."/>
            <person name="Alvarez P."/>
            <person name="Gnerre S."/>
            <person name="Grabherr M."/>
            <person name="Kleber M."/>
            <person name="Mauceli E.W."/>
            <person name="Brockman W."/>
            <person name="Rounsley S."/>
            <person name="Young S.K."/>
            <person name="LaButti K."/>
            <person name="Pushparaj V."/>
            <person name="DeCaprio D."/>
            <person name="Crawford M."/>
            <person name="Koehrsen M."/>
            <person name="Engels R."/>
            <person name="Montgomery P."/>
            <person name="Pearson M."/>
            <person name="Howarth C."/>
            <person name="Larson L."/>
            <person name="Luoma S."/>
            <person name="White J."/>
            <person name="Alvarado L."/>
            <person name="Kodira C.D."/>
            <person name="Zeng Q."/>
            <person name="Oleary S."/>
            <person name="Yandava C."/>
            <person name="Denning D.W."/>
            <person name="Nierman W.C."/>
            <person name="Milne T."/>
            <person name="Madden K."/>
        </authorList>
    </citation>
    <scope>NUCLEOTIDE SEQUENCE [LARGE SCALE GENOMIC DNA]</scope>
    <source>
        <strain evidence="3">NIH 2624 / FGSC A1156</strain>
    </source>
</reference>
<dbReference type="RefSeq" id="XP_001217886.1">
    <property type="nucleotide sequence ID" value="XM_001217885.1"/>
</dbReference>
<dbReference type="AlphaFoldDB" id="Q0CAM0"/>
<organism evidence="2 3">
    <name type="scientific">Aspergillus terreus (strain NIH 2624 / FGSC A1156)</name>
    <dbReference type="NCBI Taxonomy" id="341663"/>
    <lineage>
        <taxon>Eukaryota</taxon>
        <taxon>Fungi</taxon>
        <taxon>Dikarya</taxon>
        <taxon>Ascomycota</taxon>
        <taxon>Pezizomycotina</taxon>
        <taxon>Eurotiomycetes</taxon>
        <taxon>Eurotiomycetidae</taxon>
        <taxon>Eurotiales</taxon>
        <taxon>Aspergillaceae</taxon>
        <taxon>Aspergillus</taxon>
        <taxon>Aspergillus subgen. Circumdati</taxon>
    </lineage>
</organism>
<dbReference type="GeneID" id="4353658"/>
<dbReference type="STRING" id="341663.Q0CAM0"/>
<dbReference type="OMA" id="LEPHICR"/>
<dbReference type="eggNOG" id="ENOG502T4VU">
    <property type="taxonomic scope" value="Eukaryota"/>
</dbReference>
<dbReference type="Proteomes" id="UP000007963">
    <property type="component" value="Unassembled WGS sequence"/>
</dbReference>
<evidence type="ECO:0000313" key="2">
    <source>
        <dbReference type="EMBL" id="EAU30401.1"/>
    </source>
</evidence>
<dbReference type="EMBL" id="CH476607">
    <property type="protein sequence ID" value="EAU30401.1"/>
    <property type="molecule type" value="Genomic_DNA"/>
</dbReference>